<evidence type="ECO:0000313" key="3">
    <source>
        <dbReference type="Proteomes" id="UP001152523"/>
    </source>
</evidence>
<reference evidence="2" key="1">
    <citation type="submission" date="2022-07" db="EMBL/GenBank/DDBJ databases">
        <authorList>
            <person name="Macas J."/>
            <person name="Novak P."/>
            <person name="Neumann P."/>
        </authorList>
    </citation>
    <scope>NUCLEOTIDE SEQUENCE</scope>
</reference>
<sequence length="113" mass="12672">MTGSSSSSNVRRLTQQTVTMQMVTDALMNEEARRKEAGNEQSYALVSETSRRGGGRNGGRGRGRGRGRARGQSRGRSQARRRSQERGKFVDTNTWFEGYCNHCGRKRLKVYGP</sequence>
<evidence type="ECO:0000313" key="2">
    <source>
        <dbReference type="EMBL" id="CAH9138230.1"/>
    </source>
</evidence>
<protein>
    <submittedName>
        <fullName evidence="2">Uncharacterized protein</fullName>
    </submittedName>
</protein>
<comment type="caution">
    <text evidence="2">The sequence shown here is derived from an EMBL/GenBank/DDBJ whole genome shotgun (WGS) entry which is preliminary data.</text>
</comment>
<accession>A0AAV0FSS1</accession>
<dbReference type="EMBL" id="CAMAPF010001005">
    <property type="protein sequence ID" value="CAH9138230.1"/>
    <property type="molecule type" value="Genomic_DNA"/>
</dbReference>
<feature type="compositionally biased region" description="Basic residues" evidence="1">
    <location>
        <begin position="59"/>
        <end position="81"/>
    </location>
</feature>
<dbReference type="AlphaFoldDB" id="A0AAV0FSS1"/>
<name>A0AAV0FSS1_9ASTE</name>
<feature type="compositionally biased region" description="Polar residues" evidence="1">
    <location>
        <begin position="39"/>
        <end position="48"/>
    </location>
</feature>
<keyword evidence="3" id="KW-1185">Reference proteome</keyword>
<proteinExistence type="predicted"/>
<feature type="region of interest" description="Disordered" evidence="1">
    <location>
        <begin position="33"/>
        <end position="88"/>
    </location>
</feature>
<gene>
    <name evidence="2" type="ORF">CEPIT_LOCUS36639</name>
</gene>
<organism evidence="2 3">
    <name type="scientific">Cuscuta epithymum</name>
    <dbReference type="NCBI Taxonomy" id="186058"/>
    <lineage>
        <taxon>Eukaryota</taxon>
        <taxon>Viridiplantae</taxon>
        <taxon>Streptophyta</taxon>
        <taxon>Embryophyta</taxon>
        <taxon>Tracheophyta</taxon>
        <taxon>Spermatophyta</taxon>
        <taxon>Magnoliopsida</taxon>
        <taxon>eudicotyledons</taxon>
        <taxon>Gunneridae</taxon>
        <taxon>Pentapetalae</taxon>
        <taxon>asterids</taxon>
        <taxon>lamiids</taxon>
        <taxon>Solanales</taxon>
        <taxon>Convolvulaceae</taxon>
        <taxon>Cuscuteae</taxon>
        <taxon>Cuscuta</taxon>
        <taxon>Cuscuta subgen. Cuscuta</taxon>
    </lineage>
</organism>
<evidence type="ECO:0000256" key="1">
    <source>
        <dbReference type="SAM" id="MobiDB-lite"/>
    </source>
</evidence>
<dbReference type="Proteomes" id="UP001152523">
    <property type="component" value="Unassembled WGS sequence"/>
</dbReference>